<dbReference type="RefSeq" id="WP_059744078.1">
    <property type="nucleotide sequence ID" value="NZ_LRDC01000001.1"/>
</dbReference>
<dbReference type="InterPro" id="IPR007484">
    <property type="entry name" value="Peptidase_M28"/>
</dbReference>
<keyword evidence="7" id="KW-0121">Carboxypeptidase</keyword>
<reference evidence="22 23" key="1">
    <citation type="submission" date="2016-01" db="EMBL/GenBank/DDBJ databases">
        <title>Draft genome of the antarctic isolate Shewanella frigidimarina Ag06-30.</title>
        <authorList>
            <person name="Parmeciano Di Noto G."/>
            <person name="Vazquez S."/>
            <person name="Mac Cormack W."/>
            <person name="Iriarte A."/>
            <person name="Quiroga C."/>
        </authorList>
    </citation>
    <scope>NUCLEOTIDE SEQUENCE [LARGE SCALE GENOMIC DNA]</scope>
    <source>
        <strain evidence="22 23">Ag06-30</strain>
    </source>
</reference>
<dbReference type="SUPFAM" id="SSF53187">
    <property type="entry name" value="Zn-dependent exopeptidases"/>
    <property type="match status" value="1"/>
</dbReference>
<evidence type="ECO:0000256" key="5">
    <source>
        <dbReference type="ARBA" id="ARBA00014116"/>
    </source>
</evidence>
<evidence type="ECO:0000256" key="9">
    <source>
        <dbReference type="ARBA" id="ARBA00022723"/>
    </source>
</evidence>
<dbReference type="GO" id="GO:0005764">
    <property type="term" value="C:lysosome"/>
    <property type="evidence" value="ECO:0007669"/>
    <property type="project" value="UniProtKB-SubCell"/>
</dbReference>
<dbReference type="Proteomes" id="UP000055702">
    <property type="component" value="Unassembled WGS sequence"/>
</dbReference>
<dbReference type="PROSITE" id="PS51257">
    <property type="entry name" value="PROKAR_LIPOPROTEIN"/>
    <property type="match status" value="1"/>
</dbReference>
<comment type="subunit">
    <text evidence="19">Homodimer. The monomeric form is inactive while the homodimer is active.</text>
</comment>
<organism evidence="22">
    <name type="scientific">Shewanella frigidimarina</name>
    <dbReference type="NCBI Taxonomy" id="56812"/>
    <lineage>
        <taxon>Bacteria</taxon>
        <taxon>Pseudomonadati</taxon>
        <taxon>Pseudomonadota</taxon>
        <taxon>Gammaproteobacteria</taxon>
        <taxon>Alteromonadales</taxon>
        <taxon>Shewanellaceae</taxon>
        <taxon>Shewanella</taxon>
    </lineage>
</organism>
<dbReference type="PANTHER" id="PTHR12053:SF3">
    <property type="entry name" value="CARBOXYPEPTIDASE Q"/>
    <property type="match status" value="1"/>
</dbReference>
<dbReference type="GO" id="GO:0005576">
    <property type="term" value="C:extracellular region"/>
    <property type="evidence" value="ECO:0007669"/>
    <property type="project" value="UniProtKB-SubCell"/>
</dbReference>
<evidence type="ECO:0000256" key="1">
    <source>
        <dbReference type="ARBA" id="ARBA00004240"/>
    </source>
</evidence>
<evidence type="ECO:0000313" key="23">
    <source>
        <dbReference type="Proteomes" id="UP000055702"/>
    </source>
</evidence>
<dbReference type="Pfam" id="PF04389">
    <property type="entry name" value="Peptidase_M28"/>
    <property type="match status" value="1"/>
</dbReference>
<evidence type="ECO:0000256" key="3">
    <source>
        <dbReference type="ARBA" id="ARBA00004555"/>
    </source>
</evidence>
<keyword evidence="12" id="KW-0256">Endoplasmic reticulum</keyword>
<evidence type="ECO:0000259" key="21">
    <source>
        <dbReference type="Pfam" id="PF04389"/>
    </source>
</evidence>
<evidence type="ECO:0000256" key="15">
    <source>
        <dbReference type="ARBA" id="ARBA00023049"/>
    </source>
</evidence>
<feature type="domain" description="Peptidase M28" evidence="21">
    <location>
        <begin position="271"/>
        <end position="460"/>
    </location>
</feature>
<protein>
    <recommendedName>
        <fullName evidence="5">Carboxypeptidase Q</fullName>
    </recommendedName>
    <alternativeName>
        <fullName evidence="20">Plasma glutamate carboxypeptidase</fullName>
    </alternativeName>
</protein>
<dbReference type="Gene3D" id="3.50.30.30">
    <property type="match status" value="1"/>
</dbReference>
<dbReference type="GO" id="GO:0006508">
    <property type="term" value="P:proteolysis"/>
    <property type="evidence" value="ECO:0007669"/>
    <property type="project" value="UniProtKB-KW"/>
</dbReference>
<evidence type="ECO:0000256" key="7">
    <source>
        <dbReference type="ARBA" id="ARBA00022645"/>
    </source>
</evidence>
<evidence type="ECO:0000256" key="10">
    <source>
        <dbReference type="ARBA" id="ARBA00022729"/>
    </source>
</evidence>
<dbReference type="GO" id="GO:0070573">
    <property type="term" value="F:metallodipeptidase activity"/>
    <property type="evidence" value="ECO:0007669"/>
    <property type="project" value="InterPro"/>
</dbReference>
<dbReference type="AlphaFoldDB" id="A0A106C3A9"/>
<evidence type="ECO:0000256" key="18">
    <source>
        <dbReference type="ARBA" id="ARBA00023228"/>
    </source>
</evidence>
<keyword evidence="13" id="KW-0862">Zinc</keyword>
<accession>A0A106C3A9</accession>
<keyword evidence="18" id="KW-0458">Lysosome</keyword>
<gene>
    <name evidence="22" type="ORF">AWJ07_02540</name>
</gene>
<evidence type="ECO:0000256" key="11">
    <source>
        <dbReference type="ARBA" id="ARBA00022801"/>
    </source>
</evidence>
<evidence type="ECO:0000256" key="17">
    <source>
        <dbReference type="ARBA" id="ARBA00023180"/>
    </source>
</evidence>
<evidence type="ECO:0000256" key="8">
    <source>
        <dbReference type="ARBA" id="ARBA00022670"/>
    </source>
</evidence>
<evidence type="ECO:0000256" key="2">
    <source>
        <dbReference type="ARBA" id="ARBA00004371"/>
    </source>
</evidence>
<keyword evidence="16" id="KW-0865">Zymogen</keyword>
<evidence type="ECO:0000256" key="6">
    <source>
        <dbReference type="ARBA" id="ARBA00022525"/>
    </source>
</evidence>
<keyword evidence="10" id="KW-0732">Signal</keyword>
<proteinExistence type="predicted"/>
<keyword evidence="11" id="KW-0378">Hydrolase</keyword>
<keyword evidence="17" id="KW-0325">Glycoprotein</keyword>
<dbReference type="Gene3D" id="3.40.630.10">
    <property type="entry name" value="Zn peptidases"/>
    <property type="match status" value="1"/>
</dbReference>
<evidence type="ECO:0000256" key="12">
    <source>
        <dbReference type="ARBA" id="ARBA00022824"/>
    </source>
</evidence>
<evidence type="ECO:0000256" key="19">
    <source>
        <dbReference type="ARBA" id="ARBA00025833"/>
    </source>
</evidence>
<dbReference type="InterPro" id="IPR039866">
    <property type="entry name" value="CPQ"/>
</dbReference>
<keyword evidence="14" id="KW-0333">Golgi apparatus</keyword>
<dbReference type="GO" id="GO:0046872">
    <property type="term" value="F:metal ion binding"/>
    <property type="evidence" value="ECO:0007669"/>
    <property type="project" value="UniProtKB-KW"/>
</dbReference>
<evidence type="ECO:0000256" key="16">
    <source>
        <dbReference type="ARBA" id="ARBA00023145"/>
    </source>
</evidence>
<keyword evidence="8" id="KW-0645">Protease</keyword>
<keyword evidence="15" id="KW-0482">Metalloprotease</keyword>
<dbReference type="CDD" id="cd03883">
    <property type="entry name" value="M28_Pgcp_like"/>
    <property type="match status" value="1"/>
</dbReference>
<comment type="caution">
    <text evidence="22">The sequence shown here is derived from an EMBL/GenBank/DDBJ whole genome shotgun (WGS) entry which is preliminary data.</text>
</comment>
<dbReference type="GO" id="GO:0004180">
    <property type="term" value="F:carboxypeptidase activity"/>
    <property type="evidence" value="ECO:0007669"/>
    <property type="project" value="UniProtKB-KW"/>
</dbReference>
<evidence type="ECO:0000256" key="4">
    <source>
        <dbReference type="ARBA" id="ARBA00004613"/>
    </source>
</evidence>
<name>A0A106C3A9_SHEFR</name>
<keyword evidence="6" id="KW-0964">Secreted</keyword>
<dbReference type="PANTHER" id="PTHR12053">
    <property type="entry name" value="PROTEASE FAMILY M28 PLASMA GLUTAMATE CARBOXYPEPTIDASE-RELATED"/>
    <property type="match status" value="1"/>
</dbReference>
<keyword evidence="9" id="KW-0479">Metal-binding</keyword>
<comment type="subcellular location">
    <subcellularLocation>
        <location evidence="1">Endoplasmic reticulum</location>
    </subcellularLocation>
    <subcellularLocation>
        <location evidence="3">Golgi apparatus</location>
    </subcellularLocation>
    <subcellularLocation>
        <location evidence="2">Lysosome</location>
    </subcellularLocation>
    <subcellularLocation>
        <location evidence="4">Secreted</location>
    </subcellularLocation>
</comment>
<evidence type="ECO:0000256" key="14">
    <source>
        <dbReference type="ARBA" id="ARBA00023034"/>
    </source>
</evidence>
<sequence length="481" mass="51422">MKNYRRATLLGVIFAALIGCQTTSPIKTTTPQLVINDSDDAKISQQLAKQALSSRLSYDIVESLTVEVGPRLAGTDKDIVAVDWAMEKLWLLGFDKVYKESVQVPAWSRGSAHASIVAPYEQPLVVTALGGSVATPINGIQALIVRFESLEELSNASPGRIEGKIVFIDHKTERHITGKGYGEAVGGRSQGAIVAAQKGAVAIVIRSIGTDHDRMAHTGMMRYEEGTPKIPAAAMSNPDADLINAMLKRDPNITLSLNMTSENLGIATSYNVIAEVTGSSKPDEIVLIGAHLDSWDEGTGAIDDGAGVAIVTTAAKLIQDLPQKPARTIRVVLYAAEEVGLVGGKAYAAQHADELDKHYIAAESDFGAGPVYKIDFNVNAATFEQVKHEHSAITLNGVELGNNEASGGPDVSILPALGVPVASLNQDGTDYFDYHHTPNDTLDKIDPKKLAQSAAAYAQFAYMMAQSEIDLRPVTQQKEQH</sequence>
<evidence type="ECO:0000256" key="20">
    <source>
        <dbReference type="ARBA" id="ARBA00033328"/>
    </source>
</evidence>
<evidence type="ECO:0000256" key="13">
    <source>
        <dbReference type="ARBA" id="ARBA00022833"/>
    </source>
</evidence>
<evidence type="ECO:0000313" key="22">
    <source>
        <dbReference type="EMBL" id="KVX03456.1"/>
    </source>
</evidence>
<dbReference type="EMBL" id="LRDC01000001">
    <property type="protein sequence ID" value="KVX03456.1"/>
    <property type="molecule type" value="Genomic_DNA"/>
</dbReference>